<dbReference type="Pfam" id="PF04199">
    <property type="entry name" value="Cyclase"/>
    <property type="match status" value="1"/>
</dbReference>
<sequence>MRPIRPTATLVSGRSLPKETTVSAIHPDRQSAAERQDDELPSNWGRWGNDDELGTLNLITDEVRERAAREVRTGRSVSLAVPVHPAPVFSGPFAPQTAEVSPVQQIMAYTGNPPLANADVMLVTNHHTMSTHLDALAHITVDGRVYPGRPANESVTMGGVQHGSTTAFAAGIVTRGVLLDLAVDGPVPVDHAVTSQDLDAAEKRHGVRVESGDALVARFGWVATRYRGNPMPGMSIDALRWMHDRGVSVYAGDLADAHPPQPGGPPAMHGVGLPRLGMPLIDAVDADELAAACAELGRYSFLFVAAPPRIHGMTGVPVNPVAIF</sequence>
<feature type="region of interest" description="Disordered" evidence="1">
    <location>
        <begin position="1"/>
        <end position="46"/>
    </location>
</feature>
<protein>
    <submittedName>
        <fullName evidence="2">Cyclase family protein</fullName>
    </submittedName>
</protein>
<dbReference type="EMBL" id="CP078145">
    <property type="protein sequence ID" value="QXN94239.1"/>
    <property type="molecule type" value="Genomic_DNA"/>
</dbReference>
<organism evidence="2 3">
    <name type="scientific">Nocardia iowensis</name>
    <dbReference type="NCBI Taxonomy" id="204891"/>
    <lineage>
        <taxon>Bacteria</taxon>
        <taxon>Bacillati</taxon>
        <taxon>Actinomycetota</taxon>
        <taxon>Actinomycetes</taxon>
        <taxon>Mycobacteriales</taxon>
        <taxon>Nocardiaceae</taxon>
        <taxon>Nocardia</taxon>
    </lineage>
</organism>
<accession>A0ABX8RX55</accession>
<evidence type="ECO:0000313" key="3">
    <source>
        <dbReference type="Proteomes" id="UP000694257"/>
    </source>
</evidence>
<dbReference type="PANTHER" id="PTHR34861">
    <property type="match status" value="1"/>
</dbReference>
<name>A0ABX8RX55_NOCIO</name>
<proteinExistence type="predicted"/>
<dbReference type="Proteomes" id="UP000694257">
    <property type="component" value="Chromosome"/>
</dbReference>
<reference evidence="2 3" key="1">
    <citation type="submission" date="2021-07" db="EMBL/GenBank/DDBJ databases">
        <title>Whole Genome Sequence of Nocardia Iowensis.</title>
        <authorList>
            <person name="Lamm A."/>
            <person name="Collins-Fairclough A.M."/>
            <person name="Bunk B."/>
            <person name="Sproer C."/>
        </authorList>
    </citation>
    <scope>NUCLEOTIDE SEQUENCE [LARGE SCALE GENOMIC DNA]</scope>
    <source>
        <strain evidence="2 3">NRRL 5646</strain>
    </source>
</reference>
<feature type="compositionally biased region" description="Basic and acidic residues" evidence="1">
    <location>
        <begin position="26"/>
        <end position="35"/>
    </location>
</feature>
<dbReference type="InterPro" id="IPR007325">
    <property type="entry name" value="KFase/CYL"/>
</dbReference>
<evidence type="ECO:0000313" key="2">
    <source>
        <dbReference type="EMBL" id="QXN94239.1"/>
    </source>
</evidence>
<dbReference type="PANTHER" id="PTHR34861:SF10">
    <property type="entry name" value="CYCLASE"/>
    <property type="match status" value="1"/>
</dbReference>
<gene>
    <name evidence="2" type="ORF">KV110_14975</name>
</gene>
<keyword evidence="3" id="KW-1185">Reference proteome</keyword>
<evidence type="ECO:0000256" key="1">
    <source>
        <dbReference type="SAM" id="MobiDB-lite"/>
    </source>
</evidence>